<dbReference type="EMBL" id="FNID01000010">
    <property type="protein sequence ID" value="SDN04453.1"/>
    <property type="molecule type" value="Genomic_DNA"/>
</dbReference>
<dbReference type="AlphaFoldDB" id="A0A1G9Y7R2"/>
<proteinExistence type="predicted"/>
<evidence type="ECO:0000313" key="1">
    <source>
        <dbReference type="EMBL" id="SDN04453.1"/>
    </source>
</evidence>
<dbReference type="STRING" id="258515.SAMN05192585_11026"/>
<accession>A0A1G9Y7R2</accession>
<name>A0A1G9Y7R2_9FIRM</name>
<sequence length="69" mass="7621">MVEFRDCIGRLTATGDAITGLVENHYKGQKTKALLRIGESLTIERENVITIITRISTTAFNVESRLLAA</sequence>
<reference evidence="1 2" key="1">
    <citation type="submission" date="2016-10" db="EMBL/GenBank/DDBJ databases">
        <authorList>
            <person name="de Groot N.N."/>
        </authorList>
    </citation>
    <scope>NUCLEOTIDE SEQUENCE [LARGE SCALE GENOMIC DNA]</scope>
    <source>
        <strain evidence="1 2">CGMCC 1.5012</strain>
    </source>
</reference>
<dbReference type="Proteomes" id="UP000199182">
    <property type="component" value="Unassembled WGS sequence"/>
</dbReference>
<evidence type="ECO:0000313" key="2">
    <source>
        <dbReference type="Proteomes" id="UP000199182"/>
    </source>
</evidence>
<organism evidence="1 2">
    <name type="scientific">Acetanaerobacterium elongatum</name>
    <dbReference type="NCBI Taxonomy" id="258515"/>
    <lineage>
        <taxon>Bacteria</taxon>
        <taxon>Bacillati</taxon>
        <taxon>Bacillota</taxon>
        <taxon>Clostridia</taxon>
        <taxon>Eubacteriales</taxon>
        <taxon>Oscillospiraceae</taxon>
        <taxon>Acetanaerobacterium</taxon>
    </lineage>
</organism>
<keyword evidence="2" id="KW-1185">Reference proteome</keyword>
<gene>
    <name evidence="1" type="ORF">SAMN05192585_11026</name>
</gene>
<protein>
    <submittedName>
        <fullName evidence="1">Uncharacterized protein</fullName>
    </submittedName>
</protein>